<gene>
    <name evidence="6" type="ORF">GCM10009668_30370</name>
</gene>
<evidence type="ECO:0000259" key="5">
    <source>
        <dbReference type="PROSITE" id="PS51078"/>
    </source>
</evidence>
<dbReference type="PANTHER" id="PTHR30136:SF8">
    <property type="entry name" value="TRANSCRIPTIONAL REGULATORY PROTEIN"/>
    <property type="match status" value="1"/>
</dbReference>
<name>A0ABN1TYE6_9ACTN</name>
<dbReference type="PROSITE" id="PS51078">
    <property type="entry name" value="ICLR_ED"/>
    <property type="match status" value="1"/>
</dbReference>
<evidence type="ECO:0000259" key="4">
    <source>
        <dbReference type="PROSITE" id="PS51077"/>
    </source>
</evidence>
<evidence type="ECO:0000313" key="6">
    <source>
        <dbReference type="EMBL" id="GAA1108178.1"/>
    </source>
</evidence>
<dbReference type="InterPro" id="IPR014757">
    <property type="entry name" value="Tscrpt_reg_IclR_C"/>
</dbReference>
<sequence length="269" mass="29008">MSLDAARKAETNGASSSTIATVERAVDLLLHIADSDGPDFGVTELAESLSMSKAAVHRMLASLKGRGLIEVDERTRRYSLGVGALRLGLAYLDRIDVRRVAHPALERLSRATNETATLSVLLGGRERIYVDQVTPDREVVMSVSMGEPYPLHAGATGRAFLAFVPTAAREEYLAPGSLRALTDNTVVDAVELRRVLERDRAQGWSLSLAERKAGAASVAAPVFGHDGRPLAVISVCGPLERFSEHVDECREALLETTDAMSRQFGWLGA</sequence>
<keyword evidence="2" id="KW-0238">DNA-binding</keyword>
<dbReference type="InterPro" id="IPR036388">
    <property type="entry name" value="WH-like_DNA-bd_sf"/>
</dbReference>
<proteinExistence type="predicted"/>
<dbReference type="InterPro" id="IPR029016">
    <property type="entry name" value="GAF-like_dom_sf"/>
</dbReference>
<feature type="domain" description="IclR-ED" evidence="5">
    <location>
        <begin position="83"/>
        <end position="266"/>
    </location>
</feature>
<evidence type="ECO:0000256" key="2">
    <source>
        <dbReference type="ARBA" id="ARBA00023125"/>
    </source>
</evidence>
<dbReference type="EMBL" id="BAAALG010000011">
    <property type="protein sequence ID" value="GAA1108178.1"/>
    <property type="molecule type" value="Genomic_DNA"/>
</dbReference>
<dbReference type="SUPFAM" id="SSF55781">
    <property type="entry name" value="GAF domain-like"/>
    <property type="match status" value="1"/>
</dbReference>
<keyword evidence="3" id="KW-0804">Transcription</keyword>
<reference evidence="6 7" key="1">
    <citation type="journal article" date="2019" name="Int. J. Syst. Evol. Microbiol.">
        <title>The Global Catalogue of Microorganisms (GCM) 10K type strain sequencing project: providing services to taxonomists for standard genome sequencing and annotation.</title>
        <authorList>
            <consortium name="The Broad Institute Genomics Platform"/>
            <consortium name="The Broad Institute Genome Sequencing Center for Infectious Disease"/>
            <person name="Wu L."/>
            <person name="Ma J."/>
        </authorList>
    </citation>
    <scope>NUCLEOTIDE SEQUENCE [LARGE SCALE GENOMIC DNA]</scope>
    <source>
        <strain evidence="6 7">JCM 13008</strain>
    </source>
</reference>
<accession>A0ABN1TYE6</accession>
<evidence type="ECO:0000256" key="3">
    <source>
        <dbReference type="ARBA" id="ARBA00023163"/>
    </source>
</evidence>
<organism evidence="6 7">
    <name type="scientific">Nocardioides dubius</name>
    <dbReference type="NCBI Taxonomy" id="317019"/>
    <lineage>
        <taxon>Bacteria</taxon>
        <taxon>Bacillati</taxon>
        <taxon>Actinomycetota</taxon>
        <taxon>Actinomycetes</taxon>
        <taxon>Propionibacteriales</taxon>
        <taxon>Nocardioidaceae</taxon>
        <taxon>Nocardioides</taxon>
    </lineage>
</organism>
<dbReference type="Gene3D" id="1.10.10.10">
    <property type="entry name" value="Winged helix-like DNA-binding domain superfamily/Winged helix DNA-binding domain"/>
    <property type="match status" value="1"/>
</dbReference>
<dbReference type="SMART" id="SM00346">
    <property type="entry name" value="HTH_ICLR"/>
    <property type="match status" value="1"/>
</dbReference>
<dbReference type="Gene3D" id="3.30.450.40">
    <property type="match status" value="1"/>
</dbReference>
<dbReference type="InterPro" id="IPR036390">
    <property type="entry name" value="WH_DNA-bd_sf"/>
</dbReference>
<dbReference type="InterPro" id="IPR005471">
    <property type="entry name" value="Tscrpt_reg_IclR_N"/>
</dbReference>
<keyword evidence="1" id="KW-0805">Transcription regulation</keyword>
<dbReference type="Pfam" id="PF09339">
    <property type="entry name" value="HTH_IclR"/>
    <property type="match status" value="1"/>
</dbReference>
<keyword evidence="7" id="KW-1185">Reference proteome</keyword>
<protein>
    <submittedName>
        <fullName evidence="6">IclR family transcriptional regulator</fullName>
    </submittedName>
</protein>
<feature type="domain" description="HTH iclR-type" evidence="4">
    <location>
        <begin position="19"/>
        <end position="82"/>
    </location>
</feature>
<evidence type="ECO:0000256" key="1">
    <source>
        <dbReference type="ARBA" id="ARBA00023015"/>
    </source>
</evidence>
<dbReference type="InterPro" id="IPR050707">
    <property type="entry name" value="HTH_MetabolicPath_Reg"/>
</dbReference>
<dbReference type="PANTHER" id="PTHR30136">
    <property type="entry name" value="HELIX-TURN-HELIX TRANSCRIPTIONAL REGULATOR, ICLR FAMILY"/>
    <property type="match status" value="1"/>
</dbReference>
<dbReference type="SUPFAM" id="SSF46785">
    <property type="entry name" value="Winged helix' DNA-binding domain"/>
    <property type="match status" value="1"/>
</dbReference>
<comment type="caution">
    <text evidence="6">The sequence shown here is derived from an EMBL/GenBank/DDBJ whole genome shotgun (WGS) entry which is preliminary data.</text>
</comment>
<dbReference type="PROSITE" id="PS51077">
    <property type="entry name" value="HTH_ICLR"/>
    <property type="match status" value="1"/>
</dbReference>
<dbReference type="RefSeq" id="WP_343995660.1">
    <property type="nucleotide sequence ID" value="NZ_BAAALG010000011.1"/>
</dbReference>
<dbReference type="Pfam" id="PF01614">
    <property type="entry name" value="IclR_C"/>
    <property type="match status" value="1"/>
</dbReference>
<dbReference type="Proteomes" id="UP001501581">
    <property type="component" value="Unassembled WGS sequence"/>
</dbReference>
<evidence type="ECO:0000313" key="7">
    <source>
        <dbReference type="Proteomes" id="UP001501581"/>
    </source>
</evidence>